<evidence type="ECO:0000256" key="5">
    <source>
        <dbReference type="RuleBase" id="RU004355"/>
    </source>
</evidence>
<evidence type="ECO:0000313" key="9">
    <source>
        <dbReference type="Proteomes" id="UP000632222"/>
    </source>
</evidence>
<sequence length="390" mass="44515">MEDTLKLSELLQYTSLMVQKTFSGFVWVQAEIASLADRRHLYLELIEMEGSEEIAKCRASLWARDRYRIENKFKAATGNPLQAGMEVLLKTTVEFHPRYGFSLNILDISPAFTVGQLQIKLERIREKLQKLGVWDLQSRLSFPEVLSRVLVVTPEDAASLGDFQERTEVLQHTGVCEFRYLTATFQGKQAVPSLLKVLIEAQQLRSEWDWQVLVLLRGGGSVTDLHWLSDETLTRTLCEYPLPVVTGIGHTRDQTLLDEVAALSLGTPSKVAQWVLEEALRAPTEALQHYQEILQCAHERLEQYTLALNHLKGVVVQNTRTALQNRKHALEQQMLQIIHLDPQSTLQRGYALPFRGKERIATRQQALKQNHFTLRFQDGDLEVQHEGAKP</sequence>
<dbReference type="InterPro" id="IPR003753">
    <property type="entry name" value="Exonuc_VII_L"/>
</dbReference>
<comment type="subcellular location">
    <subcellularLocation>
        <location evidence="5">Cytoplasm</location>
    </subcellularLocation>
</comment>
<comment type="similarity">
    <text evidence="5">Belongs to the XseA family.</text>
</comment>
<dbReference type="PANTHER" id="PTHR30008:SF0">
    <property type="entry name" value="EXODEOXYRIBONUCLEASE 7 LARGE SUBUNIT"/>
    <property type="match status" value="1"/>
</dbReference>
<evidence type="ECO:0000256" key="4">
    <source>
        <dbReference type="ARBA" id="ARBA00022839"/>
    </source>
</evidence>
<protein>
    <recommendedName>
        <fullName evidence="5">Exodeoxyribonuclease 7 large subunit</fullName>
        <ecNumber evidence="5">3.1.11.6</ecNumber>
    </recommendedName>
</protein>
<dbReference type="InterPro" id="IPR025824">
    <property type="entry name" value="OB-fold_nuc-bd_dom"/>
</dbReference>
<keyword evidence="9" id="KW-1185">Reference proteome</keyword>
<evidence type="ECO:0000256" key="2">
    <source>
        <dbReference type="ARBA" id="ARBA00022722"/>
    </source>
</evidence>
<keyword evidence="1" id="KW-0963">Cytoplasm</keyword>
<dbReference type="EC" id="3.1.11.6" evidence="5"/>
<name>A0ABQ2D087_9DEIO</name>
<feature type="domain" description="OB-fold nucleic acid binding" evidence="7">
    <location>
        <begin position="6"/>
        <end position="108"/>
    </location>
</feature>
<evidence type="ECO:0000313" key="8">
    <source>
        <dbReference type="EMBL" id="GGJ38138.1"/>
    </source>
</evidence>
<evidence type="ECO:0000256" key="3">
    <source>
        <dbReference type="ARBA" id="ARBA00022801"/>
    </source>
</evidence>
<evidence type="ECO:0000259" key="6">
    <source>
        <dbReference type="Pfam" id="PF02601"/>
    </source>
</evidence>
<gene>
    <name evidence="8" type="primary">xseA</name>
    <name evidence="8" type="ORF">GCM10008938_25330</name>
</gene>
<reference evidence="9" key="1">
    <citation type="journal article" date="2019" name="Int. J. Syst. Evol. Microbiol.">
        <title>The Global Catalogue of Microorganisms (GCM) 10K type strain sequencing project: providing services to taxonomists for standard genome sequencing and annotation.</title>
        <authorList>
            <consortium name="The Broad Institute Genomics Platform"/>
            <consortium name="The Broad Institute Genome Sequencing Center for Infectious Disease"/>
            <person name="Wu L."/>
            <person name="Ma J."/>
        </authorList>
    </citation>
    <scope>NUCLEOTIDE SEQUENCE [LARGE SCALE GENOMIC DNA]</scope>
    <source>
        <strain evidence="9">JCM 14370</strain>
    </source>
</reference>
<dbReference type="Proteomes" id="UP000632222">
    <property type="component" value="Unassembled WGS sequence"/>
</dbReference>
<dbReference type="EMBL" id="BMOD01000008">
    <property type="protein sequence ID" value="GGJ38138.1"/>
    <property type="molecule type" value="Genomic_DNA"/>
</dbReference>
<keyword evidence="2 5" id="KW-0540">Nuclease</keyword>
<dbReference type="RefSeq" id="WP_189003054.1">
    <property type="nucleotide sequence ID" value="NZ_BMOD01000008.1"/>
</dbReference>
<evidence type="ECO:0000259" key="7">
    <source>
        <dbReference type="Pfam" id="PF13742"/>
    </source>
</evidence>
<dbReference type="NCBIfam" id="TIGR00237">
    <property type="entry name" value="xseA"/>
    <property type="match status" value="1"/>
</dbReference>
<dbReference type="Pfam" id="PF02601">
    <property type="entry name" value="Exonuc_VII_L"/>
    <property type="match status" value="1"/>
</dbReference>
<dbReference type="PANTHER" id="PTHR30008">
    <property type="entry name" value="EXODEOXYRIBONUCLEASE 7 LARGE SUBUNIT"/>
    <property type="match status" value="1"/>
</dbReference>
<dbReference type="CDD" id="cd04489">
    <property type="entry name" value="ExoVII_LU_OBF"/>
    <property type="match status" value="1"/>
</dbReference>
<keyword evidence="3 5" id="KW-0378">Hydrolase</keyword>
<comment type="catalytic activity">
    <reaction evidence="5">
        <text>Exonucleolytic cleavage in either 5'- to 3'- or 3'- to 5'-direction to yield nucleoside 5'-phosphates.</text>
        <dbReference type="EC" id="3.1.11.6"/>
    </reaction>
</comment>
<keyword evidence="4 5" id="KW-0269">Exonuclease</keyword>
<comment type="caution">
    <text evidence="8">The sequence shown here is derived from an EMBL/GenBank/DDBJ whole genome shotgun (WGS) entry which is preliminary data.</text>
</comment>
<feature type="domain" description="Exonuclease VII large subunit C-terminal" evidence="6">
    <location>
        <begin position="136"/>
        <end position="312"/>
    </location>
</feature>
<accession>A0ABQ2D087</accession>
<dbReference type="InterPro" id="IPR020579">
    <property type="entry name" value="Exonuc_VII_lsu_C"/>
</dbReference>
<dbReference type="Pfam" id="PF13742">
    <property type="entry name" value="tRNA_anti_2"/>
    <property type="match status" value="1"/>
</dbReference>
<proteinExistence type="inferred from homology"/>
<evidence type="ECO:0000256" key="1">
    <source>
        <dbReference type="ARBA" id="ARBA00022490"/>
    </source>
</evidence>
<organism evidence="8 9">
    <name type="scientific">Deinococcus roseus</name>
    <dbReference type="NCBI Taxonomy" id="392414"/>
    <lineage>
        <taxon>Bacteria</taxon>
        <taxon>Thermotogati</taxon>
        <taxon>Deinococcota</taxon>
        <taxon>Deinococci</taxon>
        <taxon>Deinococcales</taxon>
        <taxon>Deinococcaceae</taxon>
        <taxon>Deinococcus</taxon>
    </lineage>
</organism>